<keyword evidence="4" id="KW-0808">Transferase</keyword>
<dbReference type="InterPro" id="IPR029056">
    <property type="entry name" value="Ribokinase-like"/>
</dbReference>
<keyword evidence="5" id="KW-1185">Reference proteome</keyword>
<evidence type="ECO:0000313" key="5">
    <source>
        <dbReference type="Proteomes" id="UP001476282"/>
    </source>
</evidence>
<gene>
    <name evidence="4" type="primary">thiD</name>
    <name evidence="4" type="ORF">Hsar01_00148</name>
</gene>
<evidence type="ECO:0000256" key="1">
    <source>
        <dbReference type="ARBA" id="ARBA00004948"/>
    </source>
</evidence>
<dbReference type="EC" id="2.7.1.49" evidence="2"/>
<protein>
    <recommendedName>
        <fullName evidence="2">hydroxymethylpyrimidine kinase</fullName>
        <ecNumber evidence="2">2.7.1.49</ecNumber>
    </recommendedName>
</protein>
<dbReference type="Pfam" id="PF08543">
    <property type="entry name" value="Phos_pyr_kin"/>
    <property type="match status" value="1"/>
</dbReference>
<dbReference type="SUPFAM" id="SSF53613">
    <property type="entry name" value="Ribokinase-like"/>
    <property type="match status" value="1"/>
</dbReference>
<dbReference type="CDD" id="cd01169">
    <property type="entry name" value="HMPP_kinase"/>
    <property type="match status" value="1"/>
</dbReference>
<dbReference type="GO" id="GO:0016301">
    <property type="term" value="F:kinase activity"/>
    <property type="evidence" value="ECO:0007669"/>
    <property type="project" value="UniProtKB-KW"/>
</dbReference>
<reference evidence="4 5" key="1">
    <citation type="submission" date="2024-02" db="EMBL/GenBank/DDBJ databases">
        <title>Haloferula sargassicola NBRC 104335.</title>
        <authorList>
            <person name="Ichikawa N."/>
            <person name="Katano-Makiyama Y."/>
            <person name="Hidaka K."/>
        </authorList>
    </citation>
    <scope>NUCLEOTIDE SEQUENCE [LARGE SCALE GENOMIC DNA]</scope>
    <source>
        <strain evidence="4 5">NBRC 104335</strain>
    </source>
</reference>
<proteinExistence type="predicted"/>
<dbReference type="EMBL" id="BAABRI010000001">
    <property type="protein sequence ID" value="GAA5480943.1"/>
    <property type="molecule type" value="Genomic_DNA"/>
</dbReference>
<organism evidence="4 5">
    <name type="scientific">Haloferula sargassicola</name>
    <dbReference type="NCBI Taxonomy" id="490096"/>
    <lineage>
        <taxon>Bacteria</taxon>
        <taxon>Pseudomonadati</taxon>
        <taxon>Verrucomicrobiota</taxon>
        <taxon>Verrucomicrobiia</taxon>
        <taxon>Verrucomicrobiales</taxon>
        <taxon>Verrucomicrobiaceae</taxon>
        <taxon>Haloferula</taxon>
    </lineage>
</organism>
<dbReference type="InterPro" id="IPR004399">
    <property type="entry name" value="HMP/HMP-P_kinase_dom"/>
</dbReference>
<dbReference type="PANTHER" id="PTHR20858">
    <property type="entry name" value="PHOSPHOMETHYLPYRIMIDINE KINASE"/>
    <property type="match status" value="1"/>
</dbReference>
<dbReference type="Proteomes" id="UP001476282">
    <property type="component" value="Unassembled WGS sequence"/>
</dbReference>
<accession>A0ABP9UGZ8</accession>
<name>A0ABP9UGZ8_9BACT</name>
<comment type="pathway">
    <text evidence="1">Cofactor biosynthesis; thiamine diphosphate biosynthesis.</text>
</comment>
<evidence type="ECO:0000313" key="4">
    <source>
        <dbReference type="EMBL" id="GAA5480943.1"/>
    </source>
</evidence>
<dbReference type="NCBIfam" id="TIGR00097">
    <property type="entry name" value="HMP-P_kinase"/>
    <property type="match status" value="1"/>
</dbReference>
<keyword evidence="4" id="KW-0418">Kinase</keyword>
<evidence type="ECO:0000256" key="2">
    <source>
        <dbReference type="ARBA" id="ARBA00012135"/>
    </source>
</evidence>
<dbReference type="Gene3D" id="3.40.1190.20">
    <property type="match status" value="1"/>
</dbReference>
<dbReference type="InterPro" id="IPR013749">
    <property type="entry name" value="PM/HMP-P_kinase-1"/>
</dbReference>
<sequence>MPHIPVVLTIAGSDSSAGAGLQADLKTFQHFRTVGLTVPTCIVAETPLEVRSVHILPTEVVRDQLAILLDTYPVAAVKTGMLPNAEIVRLVAELLGPHPDIPLIVDPVMIASTGDPLVSPEAIAAYRDALFPRCTLLTPNLDEAARLVGRPLPDRDAMESAAAELAGQLGGSVLLKGGHLVGPDCADLLHGPDFRQWFTAPRIATEAGHGTGCTFSAAITACLALGLELPAAVAAAKDYLGRTLAASLSPGGIPMLNQGTTFSR</sequence>
<dbReference type="PANTHER" id="PTHR20858:SF17">
    <property type="entry name" value="HYDROXYMETHYLPYRIMIDINE_PHOSPHOMETHYLPYRIMIDINE KINASE THI20-RELATED"/>
    <property type="match status" value="1"/>
</dbReference>
<evidence type="ECO:0000259" key="3">
    <source>
        <dbReference type="Pfam" id="PF08543"/>
    </source>
</evidence>
<comment type="caution">
    <text evidence="4">The sequence shown here is derived from an EMBL/GenBank/DDBJ whole genome shotgun (WGS) entry which is preliminary data.</text>
</comment>
<feature type="domain" description="Pyridoxamine kinase/Phosphomethylpyrimidine kinase" evidence="3">
    <location>
        <begin position="14"/>
        <end position="251"/>
    </location>
</feature>
<dbReference type="RefSeq" id="WP_353565101.1">
    <property type="nucleotide sequence ID" value="NZ_BAABRI010000001.1"/>
</dbReference>